<comment type="caution">
    <text evidence="6">The sequence shown here is derived from an EMBL/GenBank/DDBJ whole genome shotgun (WGS) entry which is preliminary data.</text>
</comment>
<feature type="binding site" evidence="5">
    <location>
        <position position="82"/>
    </location>
    <ligand>
        <name>dimethylallyl diphosphate</name>
        <dbReference type="ChEBI" id="CHEBI:57623"/>
    </ligand>
</feature>
<dbReference type="CDD" id="cd13944">
    <property type="entry name" value="lytB_ispH"/>
    <property type="match status" value="1"/>
</dbReference>
<dbReference type="NCBIfam" id="TIGR00216">
    <property type="entry name" value="ispH_lytB"/>
    <property type="match status" value="1"/>
</dbReference>
<comment type="catalytic activity">
    <reaction evidence="5">
        <text>dimethylallyl diphosphate + 2 oxidized [2Fe-2S]-[ferredoxin] + H2O = (2E)-4-hydroxy-3-methylbut-2-enyl diphosphate + 2 reduced [2Fe-2S]-[ferredoxin] + 2 H(+)</text>
        <dbReference type="Rhea" id="RHEA:24825"/>
        <dbReference type="Rhea" id="RHEA-COMP:10000"/>
        <dbReference type="Rhea" id="RHEA-COMP:10001"/>
        <dbReference type="ChEBI" id="CHEBI:15377"/>
        <dbReference type="ChEBI" id="CHEBI:15378"/>
        <dbReference type="ChEBI" id="CHEBI:33737"/>
        <dbReference type="ChEBI" id="CHEBI:33738"/>
        <dbReference type="ChEBI" id="CHEBI:57623"/>
        <dbReference type="ChEBI" id="CHEBI:128753"/>
        <dbReference type="EC" id="1.17.7.4"/>
    </reaction>
</comment>
<feature type="binding site" evidence="5">
    <location>
        <position position="234"/>
    </location>
    <ligand>
        <name>dimethylallyl diphosphate</name>
        <dbReference type="ChEBI" id="CHEBI:57623"/>
    </ligand>
</feature>
<keyword evidence="1 5" id="KW-0004">4Fe-4S</keyword>
<dbReference type="RefSeq" id="WP_062122767.1">
    <property type="nucleotide sequence ID" value="NZ_BAZW01000006.1"/>
</dbReference>
<dbReference type="AlphaFoldDB" id="A0A0E9LUM8"/>
<evidence type="ECO:0000313" key="7">
    <source>
        <dbReference type="Proteomes" id="UP000032900"/>
    </source>
</evidence>
<evidence type="ECO:0000313" key="6">
    <source>
        <dbReference type="EMBL" id="GAO28993.1"/>
    </source>
</evidence>
<dbReference type="Gene3D" id="3.40.50.11270">
    <property type="match status" value="1"/>
</dbReference>
<dbReference type="UniPathway" id="UPA00059">
    <property type="reaction ID" value="UER00105"/>
</dbReference>
<feature type="binding site" evidence="5">
    <location>
        <position position="205"/>
    </location>
    <ligand>
        <name>[4Fe-4S] cluster</name>
        <dbReference type="ChEBI" id="CHEBI:49883"/>
    </ligand>
</feature>
<dbReference type="NCBIfam" id="NF002187">
    <property type="entry name" value="PRK01045.1-1"/>
    <property type="match status" value="1"/>
</dbReference>
<feature type="binding site" evidence="5">
    <location>
        <position position="48"/>
    </location>
    <ligand>
        <name>isopentenyl diphosphate</name>
        <dbReference type="ChEBI" id="CHEBI:128769"/>
    </ligand>
</feature>
<evidence type="ECO:0000256" key="2">
    <source>
        <dbReference type="ARBA" id="ARBA00022723"/>
    </source>
</evidence>
<feature type="binding site" evidence="5">
    <location>
        <position position="278"/>
    </location>
    <ligand>
        <name>isopentenyl diphosphate</name>
        <dbReference type="ChEBI" id="CHEBI:128769"/>
    </ligand>
</feature>
<name>A0A0E9LUM8_9BACT</name>
<dbReference type="EMBL" id="BAZW01000006">
    <property type="protein sequence ID" value="GAO28993.1"/>
    <property type="molecule type" value="Genomic_DNA"/>
</dbReference>
<feature type="binding site" evidence="5">
    <location>
        <position position="235"/>
    </location>
    <ligand>
        <name>dimethylallyl diphosphate</name>
        <dbReference type="ChEBI" id="CHEBI:57623"/>
    </ligand>
</feature>
<comment type="function">
    <text evidence="5">Catalyzes the conversion of 1-hydroxy-2-methyl-2-(E)-butenyl 4-diphosphate (HMBPP) into a mixture of isopentenyl diphosphate (IPP) and dimethylallyl diphosphate (DMAPP). Acts in the terminal step of the DOXP/MEP pathway for isoprenoid precursor biosynthesis.</text>
</comment>
<dbReference type="GO" id="GO:0050992">
    <property type="term" value="P:dimethylallyl diphosphate biosynthetic process"/>
    <property type="evidence" value="ECO:0007669"/>
    <property type="project" value="UniProtKB-UniRule"/>
</dbReference>
<evidence type="ECO:0000256" key="4">
    <source>
        <dbReference type="ARBA" id="ARBA00023014"/>
    </source>
</evidence>
<feature type="binding site" evidence="5">
    <location>
        <position position="233"/>
    </location>
    <ligand>
        <name>(2E)-4-hydroxy-3-methylbut-2-enyl diphosphate</name>
        <dbReference type="ChEBI" id="CHEBI:128753"/>
    </ligand>
</feature>
<comment type="similarity">
    <text evidence="5">Belongs to the IspH family.</text>
</comment>
<feature type="binding site" evidence="5">
    <location>
        <position position="235"/>
    </location>
    <ligand>
        <name>isopentenyl diphosphate</name>
        <dbReference type="ChEBI" id="CHEBI:128769"/>
    </ligand>
</feature>
<feature type="binding site" evidence="5">
    <location>
        <position position="82"/>
    </location>
    <ligand>
        <name>(2E)-4-hydroxy-3-methylbut-2-enyl diphosphate</name>
        <dbReference type="ChEBI" id="CHEBI:128753"/>
    </ligand>
</feature>
<dbReference type="OrthoDB" id="9777362at2"/>
<comment type="pathway">
    <text evidence="5">Isoprenoid biosynthesis; dimethylallyl diphosphate biosynthesis; dimethylallyl diphosphate from (2E)-4-hydroxy-3-methylbutenyl diphosphate: step 1/1.</text>
</comment>
<feature type="binding site" evidence="5">
    <location>
        <position position="278"/>
    </location>
    <ligand>
        <name>(2E)-4-hydroxy-3-methylbut-2-enyl diphosphate</name>
        <dbReference type="ChEBI" id="CHEBI:128753"/>
    </ligand>
</feature>
<dbReference type="Gene3D" id="3.40.1010.20">
    <property type="entry name" value="4-hydroxy-3-methylbut-2-enyl diphosphate reductase, catalytic domain"/>
    <property type="match status" value="2"/>
</dbReference>
<dbReference type="GO" id="GO:0051539">
    <property type="term" value="F:4 iron, 4 sulfur cluster binding"/>
    <property type="evidence" value="ECO:0007669"/>
    <property type="project" value="UniProtKB-UniRule"/>
</dbReference>
<organism evidence="6 7">
    <name type="scientific">Geofilum rubicundum JCM 15548</name>
    <dbReference type="NCBI Taxonomy" id="1236989"/>
    <lineage>
        <taxon>Bacteria</taxon>
        <taxon>Pseudomonadati</taxon>
        <taxon>Bacteroidota</taxon>
        <taxon>Bacteroidia</taxon>
        <taxon>Marinilabiliales</taxon>
        <taxon>Marinilabiliaceae</taxon>
        <taxon>Geofilum</taxon>
    </lineage>
</organism>
<dbReference type="Proteomes" id="UP000032900">
    <property type="component" value="Unassembled WGS sequence"/>
</dbReference>
<comment type="pathway">
    <text evidence="5">Isoprenoid biosynthesis; isopentenyl diphosphate biosynthesis via DXP pathway; isopentenyl diphosphate from 1-deoxy-D-xylulose 5-phosphate: step 6/6.</text>
</comment>
<protein>
    <recommendedName>
        <fullName evidence="5">4-hydroxy-3-methylbut-2-enyl diphosphate reductase</fullName>
        <shortName evidence="5">HMBPP reductase</shortName>
        <ecNumber evidence="5">1.17.7.4</ecNumber>
    </recommendedName>
</protein>
<keyword evidence="2 5" id="KW-0479">Metal-binding</keyword>
<keyword evidence="7" id="KW-1185">Reference proteome</keyword>
<dbReference type="GO" id="GO:0046872">
    <property type="term" value="F:metal ion binding"/>
    <property type="evidence" value="ECO:0007669"/>
    <property type="project" value="UniProtKB-KW"/>
</dbReference>
<keyword evidence="5" id="KW-0560">Oxidoreductase</keyword>
<dbReference type="HAMAP" id="MF_00191">
    <property type="entry name" value="IspH"/>
    <property type="match status" value="1"/>
</dbReference>
<dbReference type="STRING" id="1236989.JCM15548_11146"/>
<feature type="binding site" evidence="5">
    <location>
        <position position="136"/>
    </location>
    <ligand>
        <name>dimethylallyl diphosphate</name>
        <dbReference type="ChEBI" id="CHEBI:57623"/>
    </ligand>
</feature>
<proteinExistence type="inferred from homology"/>
<dbReference type="Pfam" id="PF02401">
    <property type="entry name" value="LYTB"/>
    <property type="match status" value="1"/>
</dbReference>
<dbReference type="PANTHER" id="PTHR30426:SF0">
    <property type="entry name" value="4-HYDROXY-3-METHYLBUT-2-ENYL DIPHOSPHATE REDUCTASE"/>
    <property type="match status" value="1"/>
</dbReference>
<feature type="binding site" evidence="5">
    <location>
        <position position="82"/>
    </location>
    <ligand>
        <name>isopentenyl diphosphate</name>
        <dbReference type="ChEBI" id="CHEBI:128769"/>
    </ligand>
</feature>
<dbReference type="UniPathway" id="UPA00056">
    <property type="reaction ID" value="UER00097"/>
</dbReference>
<feature type="binding site" evidence="5">
    <location>
        <position position="234"/>
    </location>
    <ligand>
        <name>(2E)-4-hydroxy-3-methylbut-2-enyl diphosphate</name>
        <dbReference type="ChEBI" id="CHEBI:128753"/>
    </ligand>
</feature>
<feature type="active site" description="Proton donor" evidence="5">
    <location>
        <position position="138"/>
    </location>
</feature>
<dbReference type="GO" id="GO:0019288">
    <property type="term" value="P:isopentenyl diphosphate biosynthetic process, methylerythritol 4-phosphate pathway"/>
    <property type="evidence" value="ECO:0007669"/>
    <property type="project" value="UniProtKB-UniRule"/>
</dbReference>
<keyword evidence="3 5" id="KW-0408">Iron</keyword>
<evidence type="ECO:0000256" key="3">
    <source>
        <dbReference type="ARBA" id="ARBA00023004"/>
    </source>
</evidence>
<feature type="binding site" evidence="5">
    <location>
        <position position="234"/>
    </location>
    <ligand>
        <name>isopentenyl diphosphate</name>
        <dbReference type="ChEBI" id="CHEBI:128769"/>
    </ligand>
</feature>
<dbReference type="EC" id="1.17.7.4" evidence="5"/>
<dbReference type="InterPro" id="IPR003451">
    <property type="entry name" value="LytB/IspH"/>
</dbReference>
<dbReference type="GO" id="GO:0051745">
    <property type="term" value="F:4-hydroxy-3-methylbut-2-enyl diphosphate reductase activity"/>
    <property type="evidence" value="ECO:0007669"/>
    <property type="project" value="UniProtKB-UniRule"/>
</dbReference>
<feature type="binding site" evidence="5">
    <location>
        <position position="233"/>
    </location>
    <ligand>
        <name>isopentenyl diphosphate</name>
        <dbReference type="ChEBI" id="CHEBI:128769"/>
    </ligand>
</feature>
<comment type="cofactor">
    <cofactor evidence="5">
        <name>[4Fe-4S] cluster</name>
        <dbReference type="ChEBI" id="CHEBI:49883"/>
    </cofactor>
    <text evidence="5">Binds 1 [4Fe-4S] cluster per subunit.</text>
</comment>
<reference evidence="6 7" key="1">
    <citation type="journal article" date="2015" name="Microbes Environ.">
        <title>Distribution and evolution of nitrogen fixation genes in the phylum bacteroidetes.</title>
        <authorList>
            <person name="Inoue J."/>
            <person name="Oshima K."/>
            <person name="Suda W."/>
            <person name="Sakamoto M."/>
            <person name="Iino T."/>
            <person name="Noda S."/>
            <person name="Hongoh Y."/>
            <person name="Hattori M."/>
            <person name="Ohkuma M."/>
        </authorList>
    </citation>
    <scope>NUCLEOTIDE SEQUENCE [LARGE SCALE GENOMIC DNA]</scope>
    <source>
        <strain evidence="6">JCM 15548</strain>
    </source>
</reference>
<sequence>MNAERKPTTTIVIDAKSGFCFGVSKAIKTAEAHLQKGGELTSLGDIVHNEEEIKRLREKGLHSVGLSDLSTSNSPKVLFRAHGEPPSSYETIKAAGKEIIDATCPVVLKLQQRIFKAWQEIKMVKGQIVIYGKKNHAEVIGLSGQTNNEAIVVQSSADLHLVDASKKTILFAQTTMSQSGLEEMEGWLRAHLHNPQDLTVHKTICAQVGNRVPHLKEFAKQYQVIIFVGGRKSSNGKVLYEVCRSVNPHSHFVSGIEEIQPSWLNPAPASIGICGATSTPQWLMEHVAEKVHSLLSQDLP</sequence>
<feature type="binding site" evidence="5">
    <location>
        <position position="136"/>
    </location>
    <ligand>
        <name>(2E)-4-hydroxy-3-methylbut-2-enyl diphosphate</name>
        <dbReference type="ChEBI" id="CHEBI:128753"/>
    </ligand>
</feature>
<feature type="binding site" evidence="5">
    <location>
        <position position="136"/>
    </location>
    <ligand>
        <name>isopentenyl diphosphate</name>
        <dbReference type="ChEBI" id="CHEBI:128769"/>
    </ligand>
</feature>
<feature type="binding site" evidence="5">
    <location>
        <position position="20"/>
    </location>
    <ligand>
        <name>[4Fe-4S] cluster</name>
        <dbReference type="ChEBI" id="CHEBI:49883"/>
    </ligand>
</feature>
<evidence type="ECO:0000256" key="1">
    <source>
        <dbReference type="ARBA" id="ARBA00022485"/>
    </source>
</evidence>
<feature type="binding site" evidence="5">
    <location>
        <position position="104"/>
    </location>
    <ligand>
        <name>[4Fe-4S] cluster</name>
        <dbReference type="ChEBI" id="CHEBI:49883"/>
    </ligand>
</feature>
<comment type="catalytic activity">
    <reaction evidence="5">
        <text>isopentenyl diphosphate + 2 oxidized [2Fe-2S]-[ferredoxin] + H2O = (2E)-4-hydroxy-3-methylbut-2-enyl diphosphate + 2 reduced [2Fe-2S]-[ferredoxin] + 2 H(+)</text>
        <dbReference type="Rhea" id="RHEA:24488"/>
        <dbReference type="Rhea" id="RHEA-COMP:10000"/>
        <dbReference type="Rhea" id="RHEA-COMP:10001"/>
        <dbReference type="ChEBI" id="CHEBI:15377"/>
        <dbReference type="ChEBI" id="CHEBI:15378"/>
        <dbReference type="ChEBI" id="CHEBI:33737"/>
        <dbReference type="ChEBI" id="CHEBI:33738"/>
        <dbReference type="ChEBI" id="CHEBI:128753"/>
        <dbReference type="ChEBI" id="CHEBI:128769"/>
        <dbReference type="EC" id="1.17.7.4"/>
    </reaction>
</comment>
<accession>A0A0E9LUM8</accession>
<feature type="binding site" evidence="5">
    <location>
        <position position="233"/>
    </location>
    <ligand>
        <name>dimethylallyl diphosphate</name>
        <dbReference type="ChEBI" id="CHEBI:57623"/>
    </ligand>
</feature>
<feature type="binding site" evidence="5">
    <location>
        <position position="48"/>
    </location>
    <ligand>
        <name>dimethylallyl diphosphate</name>
        <dbReference type="ChEBI" id="CHEBI:57623"/>
    </ligand>
</feature>
<gene>
    <name evidence="5" type="primary">ispH</name>
    <name evidence="6" type="ORF">JCM15548_11146</name>
</gene>
<evidence type="ECO:0000256" key="5">
    <source>
        <dbReference type="HAMAP-Rule" id="MF_00191"/>
    </source>
</evidence>
<dbReference type="PANTHER" id="PTHR30426">
    <property type="entry name" value="4-HYDROXY-3-METHYLBUT-2-ENYL DIPHOSPHATE REDUCTASE"/>
    <property type="match status" value="1"/>
</dbReference>
<keyword evidence="5" id="KW-0414">Isoprene biosynthesis</keyword>
<feature type="binding site" evidence="5">
    <location>
        <position position="174"/>
    </location>
    <ligand>
        <name>(2E)-4-hydroxy-3-methylbut-2-enyl diphosphate</name>
        <dbReference type="ChEBI" id="CHEBI:128753"/>
    </ligand>
</feature>
<feature type="binding site" evidence="5">
    <location>
        <position position="278"/>
    </location>
    <ligand>
        <name>dimethylallyl diphosphate</name>
        <dbReference type="ChEBI" id="CHEBI:57623"/>
    </ligand>
</feature>
<dbReference type="GO" id="GO:0016114">
    <property type="term" value="P:terpenoid biosynthetic process"/>
    <property type="evidence" value="ECO:0007669"/>
    <property type="project" value="UniProtKB-UniRule"/>
</dbReference>
<keyword evidence="4 5" id="KW-0411">Iron-sulfur</keyword>
<feature type="binding site" evidence="5">
    <location>
        <position position="48"/>
    </location>
    <ligand>
        <name>(2E)-4-hydroxy-3-methylbut-2-enyl diphosphate</name>
        <dbReference type="ChEBI" id="CHEBI:128753"/>
    </ligand>
</feature>
<feature type="binding site" evidence="5">
    <location>
        <position position="235"/>
    </location>
    <ligand>
        <name>(2E)-4-hydroxy-3-methylbut-2-enyl diphosphate</name>
        <dbReference type="ChEBI" id="CHEBI:128753"/>
    </ligand>
</feature>